<organism evidence="2 3">
    <name type="scientific">Rhizobium rhizogenes (strain K84 / ATCC BAA-868)</name>
    <name type="common">Agrobacterium radiobacter</name>
    <dbReference type="NCBI Taxonomy" id="311403"/>
    <lineage>
        <taxon>Bacteria</taxon>
        <taxon>Pseudomonadati</taxon>
        <taxon>Pseudomonadota</taxon>
        <taxon>Alphaproteobacteria</taxon>
        <taxon>Hyphomicrobiales</taxon>
        <taxon>Rhizobiaceae</taxon>
        <taxon>Rhizobium/Agrobacterium group</taxon>
        <taxon>Rhizobium</taxon>
    </lineage>
</organism>
<feature type="region of interest" description="Disordered" evidence="1">
    <location>
        <begin position="1"/>
        <end position="20"/>
    </location>
</feature>
<sequence>MCMWKAASPQKENDEKADTCPPLQLTTGECGNTRRNHWPKIEARVIFPLGGTFAAWFVSQTLFFCNLIVHVQRNSFHLTGRDKPANNMVRDATCLDVPTNRKPEVQAFSLGDEMRVLLVPFAAAALFATANYSSATMTDGAAPAAATNVLYADAGYQLPVDMKVPALKAGVKVQISWLESQDMNLQQQVRITR</sequence>
<evidence type="ECO:0000313" key="2">
    <source>
        <dbReference type="EMBL" id="ACM27150.1"/>
    </source>
</evidence>
<proteinExistence type="predicted"/>
<dbReference type="Proteomes" id="UP000001600">
    <property type="component" value="Chromosome 1"/>
</dbReference>
<evidence type="ECO:0000313" key="3">
    <source>
        <dbReference type="Proteomes" id="UP000001600"/>
    </source>
</evidence>
<dbReference type="HOGENOM" id="CLU_1406136_0_0_5"/>
<accession>B9J743</accession>
<gene>
    <name evidence="2" type="ordered locus">Arad_3124</name>
</gene>
<dbReference type="KEGG" id="ara:Arad_3124"/>
<dbReference type="eggNOG" id="ENOG5030PCA">
    <property type="taxonomic scope" value="Bacteria"/>
</dbReference>
<protein>
    <submittedName>
        <fullName evidence="2">Uncharacterized protein</fullName>
    </submittedName>
</protein>
<reference evidence="2 3" key="1">
    <citation type="journal article" date="2009" name="J. Bacteriol.">
        <title>Genome sequences of three Agrobacterium biovars help elucidate the evolution of multichromosome genomes in bacteria.</title>
        <authorList>
            <person name="Slater S.C."/>
            <person name="Goldman B.S."/>
            <person name="Goodner B."/>
            <person name="Setubal J.C."/>
            <person name="Farrand S.K."/>
            <person name="Nester E.W."/>
            <person name="Burr T.J."/>
            <person name="Banta L."/>
            <person name="Dickerman A.W."/>
            <person name="Paulsen I."/>
            <person name="Otten L."/>
            <person name="Suen G."/>
            <person name="Welch R."/>
            <person name="Almeida N.F."/>
            <person name="Arnold F."/>
            <person name="Burton O.T."/>
            <person name="Du Z."/>
            <person name="Ewing A."/>
            <person name="Godsy E."/>
            <person name="Heisel S."/>
            <person name="Houmiel K.L."/>
            <person name="Jhaveri J."/>
            <person name="Lu J."/>
            <person name="Miller N.M."/>
            <person name="Norton S."/>
            <person name="Chen Q."/>
            <person name="Phoolcharoen W."/>
            <person name="Ohlin V."/>
            <person name="Ondrusek D."/>
            <person name="Pride N."/>
            <person name="Stricklin S.L."/>
            <person name="Sun J."/>
            <person name="Wheeler C."/>
            <person name="Wilson L."/>
            <person name="Zhu H."/>
            <person name="Wood D.W."/>
        </authorList>
    </citation>
    <scope>NUCLEOTIDE SEQUENCE [LARGE SCALE GENOMIC DNA]</scope>
    <source>
        <strain evidence="3">K84 / ATCC BAA-868</strain>
    </source>
</reference>
<dbReference type="AlphaFoldDB" id="B9J743"/>
<dbReference type="STRING" id="311403.Arad_3124"/>
<dbReference type="EMBL" id="CP000628">
    <property type="protein sequence ID" value="ACM27150.1"/>
    <property type="molecule type" value="Genomic_DNA"/>
</dbReference>
<name>B9J743_RHIR8</name>
<evidence type="ECO:0000256" key="1">
    <source>
        <dbReference type="SAM" id="MobiDB-lite"/>
    </source>
</evidence>